<evidence type="ECO:0000256" key="1">
    <source>
        <dbReference type="ARBA" id="ARBA00023002"/>
    </source>
</evidence>
<protein>
    <submittedName>
        <fullName evidence="2">Methylenetetrahydrofolate reductase (NADPH)</fullName>
        <ecNumber evidence="2">1.5.1.20</ecNumber>
    </submittedName>
</protein>
<dbReference type="EMBL" id="JACJHZ010000018">
    <property type="protein sequence ID" value="MBA9021747.1"/>
    <property type="molecule type" value="Genomic_DNA"/>
</dbReference>
<dbReference type="EC" id="1.5.1.20" evidence="2"/>
<sequence length="289" mass="30832">MCEQTNAQAVPVEAPRRLLDGDLSIELSSDQVRDFSPSSSVLPQGSRVFLTHLTGKPLSAQIDAAARLRDMGYLPVPHLGARNFNTADDYVRHVESHSRNGVTTALFVGGNPLISSGPLTEAAQLLAHPVLRDSTIRHAFIGGYPEGHPAISQPALEDALRAKIALSSKVGLSVQVVSQFAFDGAQMGRWAQKLHSDYPGLPVRVGLAGVTSLPKLIKFAVMCGIGPSLAALKRSGTGLFNVLAEKDPGDVIEGIEATYPTPVAPLDIHFFPFGGWTKTLDWIAAARSR</sequence>
<dbReference type="RefSeq" id="WP_182574949.1">
    <property type="nucleotide sequence ID" value="NZ_JACJHY010000018.1"/>
</dbReference>
<dbReference type="GO" id="GO:0004489">
    <property type="term" value="F:methylenetetrahydrofolate reductase [NAD(P)H] activity"/>
    <property type="evidence" value="ECO:0007669"/>
    <property type="project" value="UniProtKB-EC"/>
</dbReference>
<reference evidence="2 3" key="1">
    <citation type="submission" date="2020-08" db="EMBL/GenBank/DDBJ databases">
        <title>Genomic Encyclopedia of Type Strains, Phase IV (KMG-IV): sequencing the most valuable type-strain genomes for metagenomic binning, comparative biology and taxonomic classification.</title>
        <authorList>
            <person name="Goeker M."/>
        </authorList>
    </citation>
    <scope>NUCLEOTIDE SEQUENCE [LARGE SCALE GENOMIC DNA]</scope>
    <source>
        <strain evidence="2 3">DSM 17455</strain>
    </source>
</reference>
<keyword evidence="1 2" id="KW-0560">Oxidoreductase</keyword>
<dbReference type="Gene3D" id="3.20.20.220">
    <property type="match status" value="1"/>
</dbReference>
<dbReference type="InterPro" id="IPR029041">
    <property type="entry name" value="FAD-linked_oxidoreductase-like"/>
</dbReference>
<organism evidence="2 3">
    <name type="scientific">Aminobacter ciceronei</name>
    <dbReference type="NCBI Taxonomy" id="150723"/>
    <lineage>
        <taxon>Bacteria</taxon>
        <taxon>Pseudomonadati</taxon>
        <taxon>Pseudomonadota</taxon>
        <taxon>Alphaproteobacteria</taxon>
        <taxon>Hyphomicrobiales</taxon>
        <taxon>Phyllobacteriaceae</taxon>
        <taxon>Aminobacter</taxon>
    </lineage>
</organism>
<gene>
    <name evidence="2" type="ORF">HNQ97_003756</name>
</gene>
<comment type="caution">
    <text evidence="2">The sequence shown here is derived from an EMBL/GenBank/DDBJ whole genome shotgun (WGS) entry which is preliminary data.</text>
</comment>
<evidence type="ECO:0000313" key="2">
    <source>
        <dbReference type="EMBL" id="MBA9021747.1"/>
    </source>
</evidence>
<name>A0ABR6CBE4_9HYPH</name>
<accession>A0ABR6CBE4</accession>
<dbReference type="Proteomes" id="UP000587524">
    <property type="component" value="Unassembled WGS sequence"/>
</dbReference>
<dbReference type="SUPFAM" id="SSF51730">
    <property type="entry name" value="FAD-linked oxidoreductase"/>
    <property type="match status" value="1"/>
</dbReference>
<proteinExistence type="predicted"/>
<keyword evidence="3" id="KW-1185">Reference proteome</keyword>
<evidence type="ECO:0000313" key="3">
    <source>
        <dbReference type="Proteomes" id="UP000587524"/>
    </source>
</evidence>